<comment type="caution">
    <text evidence="1">The sequence shown here is derived from an EMBL/GenBank/DDBJ whole genome shotgun (WGS) entry which is preliminary data.</text>
</comment>
<dbReference type="Proteomes" id="UP000663888">
    <property type="component" value="Unassembled WGS sequence"/>
</dbReference>
<name>A0A8H2XKR1_9AGAM</name>
<organism evidence="1 2">
    <name type="scientific">Rhizoctonia solani</name>
    <dbReference type="NCBI Taxonomy" id="456999"/>
    <lineage>
        <taxon>Eukaryota</taxon>
        <taxon>Fungi</taxon>
        <taxon>Dikarya</taxon>
        <taxon>Basidiomycota</taxon>
        <taxon>Agaricomycotina</taxon>
        <taxon>Agaricomycetes</taxon>
        <taxon>Cantharellales</taxon>
        <taxon>Ceratobasidiaceae</taxon>
        <taxon>Rhizoctonia</taxon>
    </lineage>
</organism>
<evidence type="ECO:0000313" key="1">
    <source>
        <dbReference type="EMBL" id="CAE6427720.1"/>
    </source>
</evidence>
<evidence type="ECO:0000313" key="2">
    <source>
        <dbReference type="Proteomes" id="UP000663888"/>
    </source>
</evidence>
<protein>
    <submittedName>
        <fullName evidence="1">Uncharacterized protein</fullName>
    </submittedName>
</protein>
<reference evidence="1" key="1">
    <citation type="submission" date="2021-01" db="EMBL/GenBank/DDBJ databases">
        <authorList>
            <person name="Kaushik A."/>
        </authorList>
    </citation>
    <scope>NUCLEOTIDE SEQUENCE</scope>
    <source>
        <strain evidence="1">AG4-R118</strain>
    </source>
</reference>
<dbReference type="EMBL" id="CAJMWX010000760">
    <property type="protein sequence ID" value="CAE6427720.1"/>
    <property type="molecule type" value="Genomic_DNA"/>
</dbReference>
<sequence length="132" mass="14711">MDARMPPDQIESLTDGGRNPEASLWSQNLFKLTNSLVEASARIESDRQGVESILHEILHQVECRDDPSYEGLDSSISALSNTSAVFDSYFEETQEPWYITQAILCQTCIVSLLPEDDDDRPGRLYGLAVSTV</sequence>
<dbReference type="AlphaFoldDB" id="A0A8H2XKR1"/>
<accession>A0A8H2XKR1</accession>
<proteinExistence type="predicted"/>
<gene>
    <name evidence="1" type="ORF">RDB_LOCUS30740</name>
</gene>